<evidence type="ECO:0000259" key="5">
    <source>
        <dbReference type="PROSITE" id="PS50932"/>
    </source>
</evidence>
<protein>
    <submittedName>
        <fullName evidence="6">LacI family DNA-binding transcriptional regulator</fullName>
    </submittedName>
</protein>
<accession>A0ABT2S2N5</accession>
<keyword evidence="7" id="KW-1185">Reference proteome</keyword>
<dbReference type="PROSITE" id="PS50932">
    <property type="entry name" value="HTH_LACI_2"/>
    <property type="match status" value="1"/>
</dbReference>
<keyword evidence="2" id="KW-0805">Transcription regulation</keyword>
<dbReference type="SUPFAM" id="SSF47413">
    <property type="entry name" value="lambda repressor-like DNA-binding domains"/>
    <property type="match status" value="1"/>
</dbReference>
<dbReference type="Proteomes" id="UP001207605">
    <property type="component" value="Unassembled WGS sequence"/>
</dbReference>
<organism evidence="6 7">
    <name type="scientific">Dorea ammoniilytica</name>
    <dbReference type="NCBI Taxonomy" id="2981788"/>
    <lineage>
        <taxon>Bacteria</taxon>
        <taxon>Bacillati</taxon>
        <taxon>Bacillota</taxon>
        <taxon>Clostridia</taxon>
        <taxon>Lachnospirales</taxon>
        <taxon>Lachnospiraceae</taxon>
        <taxon>Dorea</taxon>
    </lineage>
</organism>
<keyword evidence="1" id="KW-0678">Repressor</keyword>
<dbReference type="InterPro" id="IPR000843">
    <property type="entry name" value="HTH_LacI"/>
</dbReference>
<evidence type="ECO:0000256" key="2">
    <source>
        <dbReference type="ARBA" id="ARBA00023015"/>
    </source>
</evidence>
<dbReference type="SUPFAM" id="SSF53822">
    <property type="entry name" value="Periplasmic binding protein-like I"/>
    <property type="match status" value="1"/>
</dbReference>
<evidence type="ECO:0000313" key="7">
    <source>
        <dbReference type="Proteomes" id="UP001207605"/>
    </source>
</evidence>
<gene>
    <name evidence="6" type="ORF">OCV65_01170</name>
</gene>
<dbReference type="RefSeq" id="WP_262580645.1">
    <property type="nucleotide sequence ID" value="NZ_JAOQJV010000001.1"/>
</dbReference>
<dbReference type="SMART" id="SM00354">
    <property type="entry name" value="HTH_LACI"/>
    <property type="match status" value="1"/>
</dbReference>
<sequence length="326" mass="37499">MMPTIKDVAEKAGVGIATVSRAMNGTGYVSARSREKIETAIRELHYIPNERARNLSRKQTGIIGVLIPDFQTPFYASFLRQVEMELYNYGYRTMVCNTVKHSDREAAYVEMLDRNMLDGLITCAWSAEAEVYRHMDKPIVSMDHNLGEGIPLIHSDHKTGGRIAAEHLLEKGCKRVLQLGDYFPVYTPSNDRYREFHRIMDEAGVEVRQLDLEWNRLDYEYYEKYLSEHLRDVKWSDAVFASDMGAIACYRFATERGIQVPDHMKIMAYDGTDFTRMMMPVMTAVRQDITKLASSCADTVVRLVQRKEPVRMHRIIDVEFQKGGTT</sequence>
<dbReference type="PROSITE" id="PS00356">
    <property type="entry name" value="HTH_LACI_1"/>
    <property type="match status" value="1"/>
</dbReference>
<evidence type="ECO:0000313" key="6">
    <source>
        <dbReference type="EMBL" id="MCU6698854.1"/>
    </source>
</evidence>
<feature type="domain" description="HTH lacI-type" evidence="5">
    <location>
        <begin position="3"/>
        <end position="57"/>
    </location>
</feature>
<dbReference type="GO" id="GO:0003677">
    <property type="term" value="F:DNA binding"/>
    <property type="evidence" value="ECO:0007669"/>
    <property type="project" value="UniProtKB-KW"/>
</dbReference>
<proteinExistence type="predicted"/>
<dbReference type="PANTHER" id="PTHR30146:SF95">
    <property type="entry name" value="RIBOSE OPERON REPRESSOR"/>
    <property type="match status" value="1"/>
</dbReference>
<dbReference type="PRINTS" id="PR00036">
    <property type="entry name" value="HTHLACI"/>
</dbReference>
<reference evidence="6 7" key="1">
    <citation type="journal article" date="2021" name="ISME Commun">
        <title>Automated analysis of genomic sequences facilitates high-throughput and comprehensive description of bacteria.</title>
        <authorList>
            <person name="Hitch T.C.A."/>
        </authorList>
    </citation>
    <scope>NUCLEOTIDE SEQUENCE [LARGE SCALE GENOMIC DNA]</scope>
    <source>
        <strain evidence="6 7">Sanger_02</strain>
    </source>
</reference>
<evidence type="ECO:0000256" key="4">
    <source>
        <dbReference type="ARBA" id="ARBA00023163"/>
    </source>
</evidence>
<evidence type="ECO:0000256" key="3">
    <source>
        <dbReference type="ARBA" id="ARBA00023125"/>
    </source>
</evidence>
<dbReference type="Gene3D" id="3.40.50.2300">
    <property type="match status" value="2"/>
</dbReference>
<keyword evidence="3 6" id="KW-0238">DNA-binding</keyword>
<comment type="caution">
    <text evidence="6">The sequence shown here is derived from an EMBL/GenBank/DDBJ whole genome shotgun (WGS) entry which is preliminary data.</text>
</comment>
<keyword evidence="4" id="KW-0804">Transcription</keyword>
<dbReference type="InterPro" id="IPR010982">
    <property type="entry name" value="Lambda_DNA-bd_dom_sf"/>
</dbReference>
<dbReference type="Gene3D" id="1.10.260.40">
    <property type="entry name" value="lambda repressor-like DNA-binding domains"/>
    <property type="match status" value="1"/>
</dbReference>
<dbReference type="EMBL" id="JAOQJV010000001">
    <property type="protein sequence ID" value="MCU6698854.1"/>
    <property type="molecule type" value="Genomic_DNA"/>
</dbReference>
<dbReference type="PANTHER" id="PTHR30146">
    <property type="entry name" value="LACI-RELATED TRANSCRIPTIONAL REPRESSOR"/>
    <property type="match status" value="1"/>
</dbReference>
<evidence type="ECO:0000256" key="1">
    <source>
        <dbReference type="ARBA" id="ARBA00022491"/>
    </source>
</evidence>
<dbReference type="InterPro" id="IPR028082">
    <property type="entry name" value="Peripla_BP_I"/>
</dbReference>
<dbReference type="CDD" id="cd06291">
    <property type="entry name" value="PBP1_Qymf-like"/>
    <property type="match status" value="1"/>
</dbReference>
<dbReference type="InterPro" id="IPR046335">
    <property type="entry name" value="LacI/GalR-like_sensor"/>
</dbReference>
<dbReference type="CDD" id="cd01392">
    <property type="entry name" value="HTH_LacI"/>
    <property type="match status" value="1"/>
</dbReference>
<dbReference type="Pfam" id="PF13377">
    <property type="entry name" value="Peripla_BP_3"/>
    <property type="match status" value="1"/>
</dbReference>
<name>A0ABT2S2N5_9FIRM</name>
<dbReference type="Pfam" id="PF00356">
    <property type="entry name" value="LacI"/>
    <property type="match status" value="1"/>
</dbReference>